<comment type="caution">
    <text evidence="5">The sequence shown here is derived from an EMBL/GenBank/DDBJ whole genome shotgun (WGS) entry which is preliminary data.</text>
</comment>
<keyword evidence="2" id="KW-0479">Metal-binding</keyword>
<gene>
    <name evidence="5" type="ORF">H4W81_004764</name>
</gene>
<proteinExistence type="inferred from homology"/>
<dbReference type="InterPro" id="IPR036866">
    <property type="entry name" value="RibonucZ/Hydroxyglut_hydro"/>
</dbReference>
<organism evidence="5 6">
    <name type="scientific">Nonomuraea africana</name>
    <dbReference type="NCBI Taxonomy" id="46171"/>
    <lineage>
        <taxon>Bacteria</taxon>
        <taxon>Bacillati</taxon>
        <taxon>Actinomycetota</taxon>
        <taxon>Actinomycetes</taxon>
        <taxon>Streptosporangiales</taxon>
        <taxon>Streptosporangiaceae</taxon>
        <taxon>Nonomuraea</taxon>
    </lineage>
</organism>
<dbReference type="Gene3D" id="3.60.15.10">
    <property type="entry name" value="Ribonuclease Z/Hydroxyacylglutathione hydrolase-like"/>
    <property type="match status" value="1"/>
</dbReference>
<dbReference type="InterPro" id="IPR051013">
    <property type="entry name" value="MBL_superfamily_lactonases"/>
</dbReference>
<accession>A0ABR9KJ37</accession>
<evidence type="ECO:0000256" key="4">
    <source>
        <dbReference type="ARBA" id="ARBA00022833"/>
    </source>
</evidence>
<reference evidence="5 6" key="1">
    <citation type="submission" date="2020-10" db="EMBL/GenBank/DDBJ databases">
        <title>Sequencing the genomes of 1000 actinobacteria strains.</title>
        <authorList>
            <person name="Klenk H.-P."/>
        </authorList>
    </citation>
    <scope>NUCLEOTIDE SEQUENCE [LARGE SCALE GENOMIC DNA]</scope>
    <source>
        <strain evidence="5 6">DSM 43748</strain>
    </source>
</reference>
<evidence type="ECO:0000256" key="1">
    <source>
        <dbReference type="ARBA" id="ARBA00007749"/>
    </source>
</evidence>
<name>A0ABR9KJ37_9ACTN</name>
<evidence type="ECO:0000313" key="5">
    <source>
        <dbReference type="EMBL" id="MBE1561985.1"/>
    </source>
</evidence>
<dbReference type="RefSeq" id="WP_192776813.1">
    <property type="nucleotide sequence ID" value="NZ_BAAASY010000030.1"/>
</dbReference>
<dbReference type="PANTHER" id="PTHR42978">
    <property type="entry name" value="QUORUM-QUENCHING LACTONASE YTNP-RELATED-RELATED"/>
    <property type="match status" value="1"/>
</dbReference>
<dbReference type="EMBL" id="JADBEF010000001">
    <property type="protein sequence ID" value="MBE1561985.1"/>
    <property type="molecule type" value="Genomic_DNA"/>
</dbReference>
<sequence length="145" mass="16277">MAYWSGAAAAGPHRESAREAIRLFGERLRPFRYDDEILPNVRTVEATGHTPGHTAILLESRGERLLCVGDTFYDPLQLTHPDWCTPWDLDVPRSAVSRRRLLAWAADENLLVHAYHLPFPGLGSVRRKGEAFVWSSVGGQQRQGC</sequence>
<dbReference type="PANTHER" id="PTHR42978:SF6">
    <property type="entry name" value="QUORUM-QUENCHING LACTONASE YTNP-RELATED"/>
    <property type="match status" value="1"/>
</dbReference>
<keyword evidence="4" id="KW-0862">Zinc</keyword>
<dbReference type="Proteomes" id="UP000661607">
    <property type="component" value="Unassembled WGS sequence"/>
</dbReference>
<comment type="similarity">
    <text evidence="1">Belongs to the metallo-beta-lactamase superfamily.</text>
</comment>
<keyword evidence="3" id="KW-0378">Hydrolase</keyword>
<evidence type="ECO:0000256" key="2">
    <source>
        <dbReference type="ARBA" id="ARBA00022723"/>
    </source>
</evidence>
<evidence type="ECO:0000256" key="3">
    <source>
        <dbReference type="ARBA" id="ARBA00022801"/>
    </source>
</evidence>
<dbReference type="SUPFAM" id="SSF56281">
    <property type="entry name" value="Metallo-hydrolase/oxidoreductase"/>
    <property type="match status" value="1"/>
</dbReference>
<protein>
    <submittedName>
        <fullName evidence="5">Glyoxylase-like metal-dependent hydrolase (Beta-lactamase superfamily II)</fullName>
    </submittedName>
</protein>
<evidence type="ECO:0000313" key="6">
    <source>
        <dbReference type="Proteomes" id="UP000661607"/>
    </source>
</evidence>
<keyword evidence="6" id="KW-1185">Reference proteome</keyword>